<feature type="domain" description="KN homeodomain" evidence="6">
    <location>
        <begin position="54"/>
        <end position="73"/>
    </location>
</feature>
<evidence type="ECO:0000259" key="6">
    <source>
        <dbReference type="Pfam" id="PF05920"/>
    </source>
</evidence>
<keyword evidence="4" id="KW-0539">Nucleus</keyword>
<keyword evidence="2" id="KW-0238">DNA-binding</keyword>
<evidence type="ECO:0000313" key="7">
    <source>
        <dbReference type="Ensembl" id="ENSPSTP00000022465.1"/>
    </source>
</evidence>
<evidence type="ECO:0000256" key="5">
    <source>
        <dbReference type="SAM" id="MobiDB-lite"/>
    </source>
</evidence>
<dbReference type="Ensembl" id="ENSPSTT00000023596.1">
    <property type="protein sequence ID" value="ENSPSTP00000022465.1"/>
    <property type="gene ID" value="ENSPSTG00000016490.1"/>
</dbReference>
<dbReference type="Proteomes" id="UP000694428">
    <property type="component" value="Unplaced"/>
</dbReference>
<dbReference type="Gene3D" id="1.10.10.60">
    <property type="entry name" value="Homeodomain-like"/>
    <property type="match status" value="1"/>
</dbReference>
<evidence type="ECO:0000256" key="1">
    <source>
        <dbReference type="ARBA" id="ARBA00004123"/>
    </source>
</evidence>
<feature type="compositionally biased region" description="Low complexity" evidence="5">
    <location>
        <begin position="24"/>
        <end position="34"/>
    </location>
</feature>
<proteinExistence type="predicted"/>
<keyword evidence="3" id="KW-0371">Homeobox</keyword>
<evidence type="ECO:0000313" key="8">
    <source>
        <dbReference type="Proteomes" id="UP000694428"/>
    </source>
</evidence>
<evidence type="ECO:0000256" key="4">
    <source>
        <dbReference type="ARBA" id="ARBA00023242"/>
    </source>
</evidence>
<reference evidence="7" key="2">
    <citation type="submission" date="2025-09" db="UniProtKB">
        <authorList>
            <consortium name="Ensembl"/>
        </authorList>
    </citation>
    <scope>IDENTIFICATION</scope>
</reference>
<evidence type="ECO:0000256" key="3">
    <source>
        <dbReference type="ARBA" id="ARBA00023155"/>
    </source>
</evidence>
<sequence>SPPGRGLGAASPRGGGRSRESRARAPSRSTTASGGKVRHKRQALQDMARPLKQWLYKHRDNPYPTKTEKILLALAPAEKAALQAPILITLVKGDTSTLQYLIVELLHYQNTITSTKIILMSQKMPIIAGRYS</sequence>
<keyword evidence="8" id="KW-1185">Reference proteome</keyword>
<dbReference type="PANTHER" id="PTHR11211:SF3">
    <property type="entry name" value="HOMEOBOX PROTEIN MOHAWK"/>
    <property type="match status" value="1"/>
</dbReference>
<dbReference type="GO" id="GO:0005634">
    <property type="term" value="C:nucleus"/>
    <property type="evidence" value="ECO:0007669"/>
    <property type="project" value="UniProtKB-SubCell"/>
</dbReference>
<dbReference type="PANTHER" id="PTHR11211">
    <property type="entry name" value="IROQUOIS-CLASS HOMEODOMAIN PROTEIN IRX"/>
    <property type="match status" value="1"/>
</dbReference>
<comment type="subcellular location">
    <subcellularLocation>
        <location evidence="1">Nucleus</location>
    </subcellularLocation>
</comment>
<dbReference type="GO" id="GO:0007517">
    <property type="term" value="P:muscle organ development"/>
    <property type="evidence" value="ECO:0007669"/>
    <property type="project" value="TreeGrafter"/>
</dbReference>
<feature type="region of interest" description="Disordered" evidence="5">
    <location>
        <begin position="1"/>
        <end position="42"/>
    </location>
</feature>
<evidence type="ECO:0000256" key="2">
    <source>
        <dbReference type="ARBA" id="ARBA00023125"/>
    </source>
</evidence>
<dbReference type="Pfam" id="PF05920">
    <property type="entry name" value="Homeobox_KN"/>
    <property type="match status" value="1"/>
</dbReference>
<dbReference type="GO" id="GO:0048468">
    <property type="term" value="P:cell development"/>
    <property type="evidence" value="ECO:0007669"/>
    <property type="project" value="TreeGrafter"/>
</dbReference>
<accession>A0A8C9FXA4</accession>
<name>A0A8C9FXA4_PAVCR</name>
<reference evidence="7" key="1">
    <citation type="submission" date="2025-08" db="UniProtKB">
        <authorList>
            <consortium name="Ensembl"/>
        </authorList>
    </citation>
    <scope>IDENTIFICATION</scope>
</reference>
<organism evidence="7 8">
    <name type="scientific">Pavo cristatus</name>
    <name type="common">Indian peafowl</name>
    <name type="synonym">Blue peafowl</name>
    <dbReference type="NCBI Taxonomy" id="9049"/>
    <lineage>
        <taxon>Eukaryota</taxon>
        <taxon>Metazoa</taxon>
        <taxon>Chordata</taxon>
        <taxon>Craniata</taxon>
        <taxon>Vertebrata</taxon>
        <taxon>Euteleostomi</taxon>
        <taxon>Archelosauria</taxon>
        <taxon>Archosauria</taxon>
        <taxon>Dinosauria</taxon>
        <taxon>Saurischia</taxon>
        <taxon>Theropoda</taxon>
        <taxon>Coelurosauria</taxon>
        <taxon>Aves</taxon>
        <taxon>Neognathae</taxon>
        <taxon>Galloanserae</taxon>
        <taxon>Galliformes</taxon>
        <taxon>Phasianidae</taxon>
        <taxon>Phasianinae</taxon>
        <taxon>Pavo</taxon>
    </lineage>
</organism>
<protein>
    <recommendedName>
        <fullName evidence="6">KN homeodomain domain-containing protein</fullName>
    </recommendedName>
</protein>
<dbReference type="GO" id="GO:0000978">
    <property type="term" value="F:RNA polymerase II cis-regulatory region sequence-specific DNA binding"/>
    <property type="evidence" value="ECO:0007669"/>
    <property type="project" value="TreeGrafter"/>
</dbReference>
<dbReference type="GO" id="GO:0000981">
    <property type="term" value="F:DNA-binding transcription factor activity, RNA polymerase II-specific"/>
    <property type="evidence" value="ECO:0007669"/>
    <property type="project" value="TreeGrafter"/>
</dbReference>
<dbReference type="InterPro" id="IPR008422">
    <property type="entry name" value="KN_HD"/>
</dbReference>
<dbReference type="AlphaFoldDB" id="A0A8C9FXA4"/>